<evidence type="ECO:0000313" key="2">
    <source>
        <dbReference type="EMBL" id="MBW8724493.1"/>
    </source>
</evidence>
<organism evidence="2 3">
    <name type="scientific">Inquilinus limosus</name>
    <dbReference type="NCBI Taxonomy" id="171674"/>
    <lineage>
        <taxon>Bacteria</taxon>
        <taxon>Pseudomonadati</taxon>
        <taxon>Pseudomonadota</taxon>
        <taxon>Alphaproteobacteria</taxon>
        <taxon>Rhodospirillales</taxon>
        <taxon>Rhodospirillaceae</taxon>
        <taxon>Inquilinus</taxon>
    </lineage>
</organism>
<proteinExistence type="predicted"/>
<keyword evidence="1" id="KW-0472">Membrane</keyword>
<gene>
    <name evidence="2" type="ORF">JF625_04965</name>
</gene>
<name>A0A952KC53_9PROT</name>
<protein>
    <submittedName>
        <fullName evidence="2">Uncharacterized protein</fullName>
    </submittedName>
</protein>
<evidence type="ECO:0000313" key="3">
    <source>
        <dbReference type="Proteomes" id="UP000700706"/>
    </source>
</evidence>
<accession>A0A952KC53</accession>
<reference evidence="2" key="1">
    <citation type="submission" date="2020-06" db="EMBL/GenBank/DDBJ databases">
        <title>Stable isotope informed genome-resolved metagenomics uncovers potential trophic interactions in rhizosphere soil.</title>
        <authorList>
            <person name="Starr E.P."/>
            <person name="Shi S."/>
            <person name="Blazewicz S.J."/>
            <person name="Koch B.J."/>
            <person name="Probst A.J."/>
            <person name="Hungate B.A."/>
            <person name="Pett-Ridge J."/>
            <person name="Firestone M.K."/>
            <person name="Banfield J.F."/>
        </authorList>
    </citation>
    <scope>NUCLEOTIDE SEQUENCE</scope>
    <source>
        <strain evidence="2">YM_69_17</strain>
    </source>
</reference>
<feature type="transmembrane region" description="Helical" evidence="1">
    <location>
        <begin position="66"/>
        <end position="88"/>
    </location>
</feature>
<dbReference type="AlphaFoldDB" id="A0A952KC53"/>
<sequence>MDTGRSKIGAENEGLLKRLKHLVKIDSMDNIIGILDFFNHIFNIFLKISILVGWILVSLYLYEEKILYSVLSGSGIVVFISVSMWFSIISMMLYIYGAFASISVVRVLIWVRCLILKLIGSNGHSIEISPAMGGVWFFVVSVFVATGALSVSILNYMKDGDLSILFLLVYFGVCGVFIDIALFVDVKETVVQIRSVDGEYAPGSPMPIRKRKFLALFLVAIGCLFVLGRFLYPMIEAPMRAIGMRSGNGDYLYIEPGAELDKFKSIMSLYQIQIEQCKLDNGGRFFKGLDIIWNSSDEIFVKVGHGAKGALVFPVKHSSADVIRAGDLPPNCSRP</sequence>
<dbReference type="Proteomes" id="UP000700706">
    <property type="component" value="Unassembled WGS sequence"/>
</dbReference>
<keyword evidence="1" id="KW-0812">Transmembrane</keyword>
<feature type="transmembrane region" description="Helical" evidence="1">
    <location>
        <begin position="213"/>
        <end position="232"/>
    </location>
</feature>
<feature type="transmembrane region" description="Helical" evidence="1">
    <location>
        <begin position="37"/>
        <end position="59"/>
    </location>
</feature>
<feature type="transmembrane region" description="Helical" evidence="1">
    <location>
        <begin position="94"/>
        <end position="115"/>
    </location>
</feature>
<feature type="transmembrane region" description="Helical" evidence="1">
    <location>
        <begin position="162"/>
        <end position="184"/>
    </location>
</feature>
<keyword evidence="1" id="KW-1133">Transmembrane helix</keyword>
<comment type="caution">
    <text evidence="2">The sequence shown here is derived from an EMBL/GenBank/DDBJ whole genome shotgun (WGS) entry which is preliminary data.</text>
</comment>
<dbReference type="EMBL" id="JAEKLZ010000110">
    <property type="protein sequence ID" value="MBW8724493.1"/>
    <property type="molecule type" value="Genomic_DNA"/>
</dbReference>
<evidence type="ECO:0000256" key="1">
    <source>
        <dbReference type="SAM" id="Phobius"/>
    </source>
</evidence>
<feature type="transmembrane region" description="Helical" evidence="1">
    <location>
        <begin position="135"/>
        <end position="156"/>
    </location>
</feature>